<dbReference type="OrthoDB" id="9807498at2"/>
<accession>A0A1E7DMJ7</accession>
<dbReference type="EMBL" id="MAMP01000022">
    <property type="protein sequence ID" value="OES44292.1"/>
    <property type="molecule type" value="Genomic_DNA"/>
</dbReference>
<evidence type="ECO:0000313" key="2">
    <source>
        <dbReference type="Proteomes" id="UP000095658"/>
    </source>
</evidence>
<dbReference type="PANTHER" id="PTHR30217">
    <property type="entry name" value="PEPTIDASE U32 FAMILY"/>
    <property type="match status" value="1"/>
</dbReference>
<dbReference type="RefSeq" id="WP_069938894.1">
    <property type="nucleotide sequence ID" value="NZ_MAMP01000022.1"/>
</dbReference>
<dbReference type="InterPro" id="IPR001539">
    <property type="entry name" value="Peptidase_U32"/>
</dbReference>
<dbReference type="Proteomes" id="UP000095658">
    <property type="component" value="Unassembled WGS sequence"/>
</dbReference>
<dbReference type="Pfam" id="PF01136">
    <property type="entry name" value="Peptidase_U32"/>
    <property type="match status" value="1"/>
</dbReference>
<dbReference type="PANTHER" id="PTHR30217:SF7">
    <property type="entry name" value="TRNA HYDROXYLATION PROTEIN P2"/>
    <property type="match status" value="1"/>
</dbReference>
<reference evidence="1 2" key="1">
    <citation type="submission" date="2016-06" db="EMBL/GenBank/DDBJ databases">
        <title>Domibacillus iocasae genome sequencing.</title>
        <authorList>
            <person name="Verma A."/>
            <person name="Pal Y."/>
            <person name="Ojha A.K."/>
            <person name="Krishnamurthi S."/>
        </authorList>
    </citation>
    <scope>NUCLEOTIDE SEQUENCE [LARGE SCALE GENOMIC DNA]</scope>
    <source>
        <strain evidence="1 2">DSM 29979</strain>
    </source>
</reference>
<proteinExistence type="predicted"/>
<dbReference type="InterPro" id="IPR051454">
    <property type="entry name" value="RNA/ubiquinone_mod_enzymes"/>
</dbReference>
<name>A0A1E7DMJ7_9BACI</name>
<keyword evidence="2" id="KW-1185">Reference proteome</keyword>
<comment type="caution">
    <text evidence="1">The sequence shown here is derived from an EMBL/GenBank/DDBJ whole genome shotgun (WGS) entry which is preliminary data.</text>
</comment>
<sequence>MNKPELLVTPGSVNEIKKQIEAGADAFLIGEQRYGLRLAGEFNRQQVKEAVALAHEHGKKIYVAVNAIFHNEIANELDDYVAFVKGAGADAIVFGDPAVVMAVRETAPGFPLHWSPETIATNYYTANYWGKRGAVRAVLARELSMDAVIETKEQADVQIEVQVHGMTCMFQSKRPLLGHYFEYMGKSMEIQKRQGTQNMLLHDAERSNKYPIYEDANGTHIMSPNDMCIIDELQDLVEAGIDSFKIDGVLQTEEYRIETTKLYRKAIDLCVDQPDQYEEEKEGMLEAAEALQQEHRPLDSGFFFKETVY</sequence>
<gene>
    <name evidence="1" type="ORF">BA724_08370</name>
</gene>
<dbReference type="STRING" id="1714016.BA724_08370"/>
<dbReference type="AlphaFoldDB" id="A0A1E7DMJ7"/>
<evidence type="ECO:0000313" key="1">
    <source>
        <dbReference type="EMBL" id="OES44292.1"/>
    </source>
</evidence>
<protein>
    <submittedName>
        <fullName evidence="1">Peptidase U32</fullName>
    </submittedName>
</protein>
<organism evidence="1 2">
    <name type="scientific">Domibacillus iocasae</name>
    <dbReference type="NCBI Taxonomy" id="1714016"/>
    <lineage>
        <taxon>Bacteria</taxon>
        <taxon>Bacillati</taxon>
        <taxon>Bacillota</taxon>
        <taxon>Bacilli</taxon>
        <taxon>Bacillales</taxon>
        <taxon>Bacillaceae</taxon>
        <taxon>Domibacillus</taxon>
    </lineage>
</organism>